<dbReference type="SUPFAM" id="SSF53901">
    <property type="entry name" value="Thiolase-like"/>
    <property type="match status" value="1"/>
</dbReference>
<dbReference type="EMBL" id="JAEPBG010000008">
    <property type="protein sequence ID" value="MBK4736691.1"/>
    <property type="molecule type" value="Genomic_DNA"/>
</dbReference>
<proteinExistence type="predicted"/>
<reference evidence="2" key="1">
    <citation type="submission" date="2021-01" db="EMBL/GenBank/DDBJ databases">
        <title>Genome sequence of strain Noviherbaspirillum sp. DKR-6.</title>
        <authorList>
            <person name="Chaudhary D.K."/>
        </authorList>
    </citation>
    <scope>NUCLEOTIDE SEQUENCE</scope>
    <source>
        <strain evidence="2">DKR-6</strain>
    </source>
</reference>
<dbReference type="InterPro" id="IPR014030">
    <property type="entry name" value="Ketoacyl_synth_N"/>
</dbReference>
<dbReference type="GO" id="GO:0016746">
    <property type="term" value="F:acyltransferase activity"/>
    <property type="evidence" value="ECO:0007669"/>
    <property type="project" value="InterPro"/>
</dbReference>
<comment type="caution">
    <text evidence="2">The sequence shown here is derived from an EMBL/GenBank/DDBJ whole genome shotgun (WGS) entry which is preliminary data.</text>
</comment>
<name>A0A934W2T9_9BURK</name>
<keyword evidence="3" id="KW-1185">Reference proteome</keyword>
<dbReference type="InterPro" id="IPR016039">
    <property type="entry name" value="Thiolase-like"/>
</dbReference>
<protein>
    <submittedName>
        <fullName evidence="2">Beta-ketoacyl synthase chain length factor</fullName>
    </submittedName>
</protein>
<dbReference type="Proteomes" id="UP000622890">
    <property type="component" value="Unassembled WGS sequence"/>
</dbReference>
<evidence type="ECO:0000313" key="3">
    <source>
        <dbReference type="Proteomes" id="UP000622890"/>
    </source>
</evidence>
<evidence type="ECO:0000259" key="1">
    <source>
        <dbReference type="Pfam" id="PF13723"/>
    </source>
</evidence>
<dbReference type="RefSeq" id="WP_200594361.1">
    <property type="nucleotide sequence ID" value="NZ_JAEPBG010000008.1"/>
</dbReference>
<evidence type="ECO:0000313" key="2">
    <source>
        <dbReference type="EMBL" id="MBK4736691.1"/>
    </source>
</evidence>
<feature type="domain" description="Beta-ketoacyl synthase-like N-terminal" evidence="1">
    <location>
        <begin position="37"/>
        <end position="198"/>
    </location>
</feature>
<sequence>MSRLFAHIDGIGLLGPGLNGWEAGSAVLARRSAHAVEKTLLPPPAMLPAAERRRSGPLVRLALAVGAEAGAGQDLSKLPTVFSASSGDGANCHEICQMLAAGDTMISPTRFHNSVHNAASGYWSIGAGAMENASVLCAHDASFGAGLLEAMAMVAVDGARVLLVVVDSSYPEPLRTARPIPDDFGVALLLSPQPGAATLARIGLEFSTDAPSRMADAALEAMRETIPAARSLPLLEALAQRANGRVVLDYLEHSRLAIDMEASPSA</sequence>
<organism evidence="2 3">
    <name type="scientific">Noviherbaspirillum pedocola</name>
    <dbReference type="NCBI Taxonomy" id="2801341"/>
    <lineage>
        <taxon>Bacteria</taxon>
        <taxon>Pseudomonadati</taxon>
        <taxon>Pseudomonadota</taxon>
        <taxon>Betaproteobacteria</taxon>
        <taxon>Burkholderiales</taxon>
        <taxon>Oxalobacteraceae</taxon>
        <taxon>Noviherbaspirillum</taxon>
    </lineage>
</organism>
<dbReference type="AlphaFoldDB" id="A0A934W2T9"/>
<accession>A0A934W2T9</accession>
<gene>
    <name evidence="2" type="ORF">JJB74_18855</name>
</gene>
<dbReference type="Pfam" id="PF13723">
    <property type="entry name" value="Ketoacyl-synt_2"/>
    <property type="match status" value="1"/>
</dbReference>